<evidence type="ECO:0000256" key="1">
    <source>
        <dbReference type="SAM" id="MobiDB-lite"/>
    </source>
</evidence>
<proteinExistence type="predicted"/>
<dbReference type="Proteomes" id="UP000009172">
    <property type="component" value="Unassembled WGS sequence"/>
</dbReference>
<protein>
    <submittedName>
        <fullName evidence="2">Uncharacterized protein</fullName>
    </submittedName>
</protein>
<name>F2S526_TRIT1</name>
<feature type="compositionally biased region" description="Basic and acidic residues" evidence="1">
    <location>
        <begin position="12"/>
        <end position="24"/>
    </location>
</feature>
<evidence type="ECO:0000313" key="3">
    <source>
        <dbReference type="Proteomes" id="UP000009172"/>
    </source>
</evidence>
<organism evidence="2 3">
    <name type="scientific">Trichophyton tonsurans (strain CBS 112818)</name>
    <name type="common">Scalp ringworm fungus</name>
    <dbReference type="NCBI Taxonomy" id="647933"/>
    <lineage>
        <taxon>Eukaryota</taxon>
        <taxon>Fungi</taxon>
        <taxon>Dikarya</taxon>
        <taxon>Ascomycota</taxon>
        <taxon>Pezizomycotina</taxon>
        <taxon>Eurotiomycetes</taxon>
        <taxon>Eurotiomycetidae</taxon>
        <taxon>Onygenales</taxon>
        <taxon>Arthrodermataceae</taxon>
        <taxon>Trichophyton</taxon>
    </lineage>
</organism>
<feature type="region of interest" description="Disordered" evidence="1">
    <location>
        <begin position="1"/>
        <end position="29"/>
    </location>
</feature>
<evidence type="ECO:0000313" key="2">
    <source>
        <dbReference type="EMBL" id="EGD98675.1"/>
    </source>
</evidence>
<sequence>MTRAATMTRMKTKGDEGRRRTTKQEEEEDGRGGLVTVCVLAVPRVPSGTHPKQHCEACNLVIRIRPLLFYLPLGERLVSATSRRFSLRDVVPSSTSNFFSNLDFNFNHSRYNRRQLASGLDRRKIAASSQSQRQAKLFADEKPIQRVDD</sequence>
<dbReference type="HOGENOM" id="CLU_1807595_0_0_1"/>
<dbReference type="AlphaFoldDB" id="F2S526"/>
<accession>F2S526</accession>
<reference evidence="3" key="1">
    <citation type="journal article" date="2012" name="MBio">
        <title>Comparative genome analysis of Trichophyton rubrum and related dermatophytes reveals candidate genes involved in infection.</title>
        <authorList>
            <person name="Martinez D.A."/>
            <person name="Oliver B.G."/>
            <person name="Graeser Y."/>
            <person name="Goldberg J.M."/>
            <person name="Li W."/>
            <person name="Martinez-Rossi N.M."/>
            <person name="Monod M."/>
            <person name="Shelest E."/>
            <person name="Barton R.C."/>
            <person name="Birch E."/>
            <person name="Brakhage A.A."/>
            <person name="Chen Z."/>
            <person name="Gurr S.J."/>
            <person name="Heiman D."/>
            <person name="Heitman J."/>
            <person name="Kosti I."/>
            <person name="Rossi A."/>
            <person name="Saif S."/>
            <person name="Samalova M."/>
            <person name="Saunders C.W."/>
            <person name="Shea T."/>
            <person name="Summerbell R.C."/>
            <person name="Xu J."/>
            <person name="Young S."/>
            <person name="Zeng Q."/>
            <person name="Birren B.W."/>
            <person name="Cuomo C.A."/>
            <person name="White T.C."/>
        </authorList>
    </citation>
    <scope>NUCLEOTIDE SEQUENCE [LARGE SCALE GENOMIC DNA]</scope>
    <source>
        <strain evidence="3">CBS 112818</strain>
    </source>
</reference>
<keyword evidence="3" id="KW-1185">Reference proteome</keyword>
<gene>
    <name evidence="2" type="ORF">TESG_06155</name>
</gene>
<dbReference type="EMBL" id="GG698513">
    <property type="protein sequence ID" value="EGD98675.1"/>
    <property type="molecule type" value="Genomic_DNA"/>
</dbReference>